<dbReference type="InterPro" id="IPR002125">
    <property type="entry name" value="CMP_dCMP_dom"/>
</dbReference>
<accession>A0A9P4R012</accession>
<organism evidence="5 6">
    <name type="scientific">Polyplosphaeria fusca</name>
    <dbReference type="NCBI Taxonomy" id="682080"/>
    <lineage>
        <taxon>Eukaryota</taxon>
        <taxon>Fungi</taxon>
        <taxon>Dikarya</taxon>
        <taxon>Ascomycota</taxon>
        <taxon>Pezizomycotina</taxon>
        <taxon>Dothideomycetes</taxon>
        <taxon>Pleosporomycetidae</taxon>
        <taxon>Pleosporales</taxon>
        <taxon>Tetraplosphaeriaceae</taxon>
        <taxon>Polyplosphaeria</taxon>
    </lineage>
</organism>
<evidence type="ECO:0000256" key="3">
    <source>
        <dbReference type="SAM" id="MobiDB-lite"/>
    </source>
</evidence>
<dbReference type="Gene3D" id="3.40.140.10">
    <property type="entry name" value="Cytidine Deaminase, domain 2"/>
    <property type="match status" value="1"/>
</dbReference>
<keyword evidence="6" id="KW-1185">Reference proteome</keyword>
<dbReference type="OrthoDB" id="3180714at2759"/>
<sequence length="421" mass="46831">MLADTLLSGGLEQLSIVARKGALVPLKTKDEVRAALETFEAYILEVPARWAGAVKDAIHAAIPNLKTADFQHLRRVVQFKYLPVHLQKKYRPPHPSRPRGDNVYQESEDAPAEEDDTARYFLISPVSAIAHRVLIDVLLRNSPFGAAPKPPIVLTISVPALAPCSAEQAAQWTLDYWPISYKNTNPFGPHPNLVARNALEIAPNAGSWLALAEEVGRQLYDLNFGEHVGCVIVDKSRGSHEIIAVAGDCRWRSPCAHSFPRDGTGNVMAHSVQRAIAMVAKKRLRAAGRDSEAASPSDIFCENPMTDLERHFYLQENLSTTGYLCVDMDMYVTHEPCVMCSMAILHSRFRRCVFGRRMPLTGGLTADTALQAKREQTIDGSGLGHGIFWRPTELNWKFLAWEWMDEDSTTMTTTISDTRQV</sequence>
<dbReference type="EMBL" id="ML996151">
    <property type="protein sequence ID" value="KAF2734224.1"/>
    <property type="molecule type" value="Genomic_DNA"/>
</dbReference>
<evidence type="ECO:0000256" key="1">
    <source>
        <dbReference type="ARBA" id="ARBA00022694"/>
    </source>
</evidence>
<feature type="compositionally biased region" description="Basic residues" evidence="3">
    <location>
        <begin position="88"/>
        <end position="97"/>
    </location>
</feature>
<dbReference type="Pfam" id="PF00383">
    <property type="entry name" value="dCMP_cyt_deam_1"/>
    <property type="match status" value="1"/>
</dbReference>
<dbReference type="SUPFAM" id="SSF53927">
    <property type="entry name" value="Cytidine deaminase-like"/>
    <property type="match status" value="1"/>
</dbReference>
<dbReference type="PANTHER" id="PTHR11079:SF156">
    <property type="entry name" value="INACTIVE TRNA-SPECIFIC ADENOSINE DEAMINASE-LIKE PROTEIN 3-RELATED"/>
    <property type="match status" value="1"/>
</dbReference>
<name>A0A9P4R012_9PLEO</name>
<evidence type="ECO:0000313" key="6">
    <source>
        <dbReference type="Proteomes" id="UP000799444"/>
    </source>
</evidence>
<dbReference type="GO" id="GO:0005634">
    <property type="term" value="C:nucleus"/>
    <property type="evidence" value="ECO:0007669"/>
    <property type="project" value="TreeGrafter"/>
</dbReference>
<evidence type="ECO:0000313" key="5">
    <source>
        <dbReference type="EMBL" id="KAF2734224.1"/>
    </source>
</evidence>
<proteinExistence type="inferred from homology"/>
<protein>
    <submittedName>
        <fullName evidence="5">Cytidine deaminase-like protein</fullName>
    </submittedName>
</protein>
<comment type="similarity">
    <text evidence="2">Belongs to the cytidine and deoxycytidylate deaminase family. ADAT3 subfamily.</text>
</comment>
<dbReference type="Proteomes" id="UP000799444">
    <property type="component" value="Unassembled WGS sequence"/>
</dbReference>
<gene>
    <name evidence="5" type="ORF">EJ04DRAFT_512705</name>
</gene>
<feature type="domain" description="CMP/dCMP-type deaminase" evidence="4">
    <location>
        <begin position="203"/>
        <end position="367"/>
    </location>
</feature>
<feature type="region of interest" description="Disordered" evidence="3">
    <location>
        <begin position="88"/>
        <end position="112"/>
    </location>
</feature>
<dbReference type="GO" id="GO:0005737">
    <property type="term" value="C:cytoplasm"/>
    <property type="evidence" value="ECO:0007669"/>
    <property type="project" value="TreeGrafter"/>
</dbReference>
<dbReference type="CDD" id="cd01285">
    <property type="entry name" value="nucleoside_deaminase"/>
    <property type="match status" value="1"/>
</dbReference>
<evidence type="ECO:0000256" key="2">
    <source>
        <dbReference type="ARBA" id="ARBA00038160"/>
    </source>
</evidence>
<dbReference type="GO" id="GO:0008033">
    <property type="term" value="P:tRNA processing"/>
    <property type="evidence" value="ECO:0007669"/>
    <property type="project" value="UniProtKB-KW"/>
</dbReference>
<keyword evidence="1" id="KW-0819">tRNA processing</keyword>
<reference evidence="5" key="1">
    <citation type="journal article" date="2020" name="Stud. Mycol.">
        <title>101 Dothideomycetes genomes: a test case for predicting lifestyles and emergence of pathogens.</title>
        <authorList>
            <person name="Haridas S."/>
            <person name="Albert R."/>
            <person name="Binder M."/>
            <person name="Bloem J."/>
            <person name="Labutti K."/>
            <person name="Salamov A."/>
            <person name="Andreopoulos B."/>
            <person name="Baker S."/>
            <person name="Barry K."/>
            <person name="Bills G."/>
            <person name="Bluhm B."/>
            <person name="Cannon C."/>
            <person name="Castanera R."/>
            <person name="Culley D."/>
            <person name="Daum C."/>
            <person name="Ezra D."/>
            <person name="Gonzalez J."/>
            <person name="Henrissat B."/>
            <person name="Kuo A."/>
            <person name="Liang C."/>
            <person name="Lipzen A."/>
            <person name="Lutzoni F."/>
            <person name="Magnuson J."/>
            <person name="Mondo S."/>
            <person name="Nolan M."/>
            <person name="Ohm R."/>
            <person name="Pangilinan J."/>
            <person name="Park H.-J."/>
            <person name="Ramirez L."/>
            <person name="Alfaro M."/>
            <person name="Sun H."/>
            <person name="Tritt A."/>
            <person name="Yoshinaga Y."/>
            <person name="Zwiers L.-H."/>
            <person name="Turgeon B."/>
            <person name="Goodwin S."/>
            <person name="Spatafora J."/>
            <person name="Crous P."/>
            <person name="Grigoriev I."/>
        </authorList>
    </citation>
    <scope>NUCLEOTIDE SEQUENCE</scope>
    <source>
        <strain evidence="5">CBS 125425</strain>
    </source>
</reference>
<dbReference type="InterPro" id="IPR016193">
    <property type="entry name" value="Cytidine_deaminase-like"/>
</dbReference>
<evidence type="ECO:0000259" key="4">
    <source>
        <dbReference type="PROSITE" id="PS51747"/>
    </source>
</evidence>
<comment type="caution">
    <text evidence="5">The sequence shown here is derived from an EMBL/GenBank/DDBJ whole genome shotgun (WGS) entry which is preliminary data.</text>
</comment>
<dbReference type="PANTHER" id="PTHR11079">
    <property type="entry name" value="CYTOSINE DEAMINASE FAMILY MEMBER"/>
    <property type="match status" value="1"/>
</dbReference>
<dbReference type="PROSITE" id="PS51747">
    <property type="entry name" value="CYT_DCMP_DEAMINASES_2"/>
    <property type="match status" value="1"/>
</dbReference>
<dbReference type="AlphaFoldDB" id="A0A9P4R012"/>
<dbReference type="GO" id="GO:0052717">
    <property type="term" value="F:tRNA-specific adenosine-34 deaminase activity"/>
    <property type="evidence" value="ECO:0007669"/>
    <property type="project" value="TreeGrafter"/>
</dbReference>